<protein>
    <recommendedName>
        <fullName evidence="1">HTH cro/C1-type domain-containing protein</fullName>
    </recommendedName>
</protein>
<dbReference type="Gene3D" id="1.10.260.40">
    <property type="entry name" value="lambda repressor-like DNA-binding domains"/>
    <property type="match status" value="1"/>
</dbReference>
<dbReference type="InterPro" id="IPR010982">
    <property type="entry name" value="Lambda_DNA-bd_dom_sf"/>
</dbReference>
<accession>A0A198AJE0</accession>
<dbReference type="RefSeq" id="WP_068662743.1">
    <property type="nucleotide sequence ID" value="NZ_LYPB01000049.1"/>
</dbReference>
<dbReference type="EMBL" id="LYPB01000049">
    <property type="protein sequence ID" value="OAS21166.1"/>
    <property type="molecule type" value="Genomic_DNA"/>
</dbReference>
<dbReference type="AlphaFoldDB" id="A0A198AJE0"/>
<dbReference type="SMART" id="SM00530">
    <property type="entry name" value="HTH_XRE"/>
    <property type="match status" value="1"/>
</dbReference>
<feature type="domain" description="HTH cro/C1-type" evidence="1">
    <location>
        <begin position="21"/>
        <end position="75"/>
    </location>
</feature>
<evidence type="ECO:0000259" key="1">
    <source>
        <dbReference type="PROSITE" id="PS50943"/>
    </source>
</evidence>
<proteinExistence type="predicted"/>
<dbReference type="GO" id="GO:0003677">
    <property type="term" value="F:DNA binding"/>
    <property type="evidence" value="ECO:0007669"/>
    <property type="project" value="InterPro"/>
</dbReference>
<evidence type="ECO:0000313" key="3">
    <source>
        <dbReference type="Proteomes" id="UP000078454"/>
    </source>
</evidence>
<dbReference type="CDD" id="cd00093">
    <property type="entry name" value="HTH_XRE"/>
    <property type="match status" value="1"/>
</dbReference>
<comment type="caution">
    <text evidence="2">The sequence shown here is derived from an EMBL/GenBank/DDBJ whole genome shotgun (WGS) entry which is preliminary data.</text>
</comment>
<evidence type="ECO:0000313" key="2">
    <source>
        <dbReference type="EMBL" id="OAS21166.1"/>
    </source>
</evidence>
<sequence length="125" mass="14002">MARRKFTEVERGLMRDIASNIRILLASRNWTQKELADRVGLSTSVMSDYLTEKTLPTPGSVQAIADAFGVPKGRVDPTFETDGAGLEAKIQFFEELERELGIDLTDPDVQKMLKRAAKVIFIDED</sequence>
<dbReference type="PROSITE" id="PS50943">
    <property type="entry name" value="HTH_CROC1"/>
    <property type="match status" value="1"/>
</dbReference>
<dbReference type="SUPFAM" id="SSF47413">
    <property type="entry name" value="lambda repressor-like DNA-binding domains"/>
    <property type="match status" value="1"/>
</dbReference>
<dbReference type="STRING" id="1850517.A8708_30225"/>
<dbReference type="Proteomes" id="UP000078454">
    <property type="component" value="Unassembled WGS sequence"/>
</dbReference>
<name>A0A198AJE0_9BACL</name>
<dbReference type="Pfam" id="PF01381">
    <property type="entry name" value="HTH_3"/>
    <property type="match status" value="1"/>
</dbReference>
<dbReference type="InterPro" id="IPR001387">
    <property type="entry name" value="Cro/C1-type_HTH"/>
</dbReference>
<reference evidence="2 3" key="1">
    <citation type="submission" date="2016-05" db="EMBL/GenBank/DDBJ databases">
        <title>Paenibacillus sp. 1ZS3-15 nov., isolated from the rhizosphere soil.</title>
        <authorList>
            <person name="Zhang X.X."/>
            <person name="Zhang J."/>
        </authorList>
    </citation>
    <scope>NUCLEOTIDE SEQUENCE [LARGE SCALE GENOMIC DNA]</scope>
    <source>
        <strain evidence="2 3">1ZS3-15</strain>
    </source>
</reference>
<organism evidence="2 3">
    <name type="scientific">Paenibacillus oryzisoli</name>
    <dbReference type="NCBI Taxonomy" id="1850517"/>
    <lineage>
        <taxon>Bacteria</taxon>
        <taxon>Bacillati</taxon>
        <taxon>Bacillota</taxon>
        <taxon>Bacilli</taxon>
        <taxon>Bacillales</taxon>
        <taxon>Paenibacillaceae</taxon>
        <taxon>Paenibacillus</taxon>
    </lineage>
</organism>
<gene>
    <name evidence="2" type="ORF">A8708_30225</name>
</gene>
<dbReference type="OrthoDB" id="9808239at2"/>
<keyword evidence="3" id="KW-1185">Reference proteome</keyword>